<dbReference type="Gene3D" id="3.40.50.620">
    <property type="entry name" value="HUPs"/>
    <property type="match status" value="1"/>
</dbReference>
<gene>
    <name evidence="10" type="ORF">K443DRAFT_90447</name>
</gene>
<evidence type="ECO:0000256" key="2">
    <source>
        <dbReference type="ARBA" id="ARBA00022598"/>
    </source>
</evidence>
<evidence type="ECO:0000313" key="10">
    <source>
        <dbReference type="EMBL" id="KIK05915.1"/>
    </source>
</evidence>
<keyword evidence="4 9" id="KW-0067">ATP-binding</keyword>
<dbReference type="HOGENOM" id="CLU_167276_0_0_1"/>
<evidence type="ECO:0000256" key="7">
    <source>
        <dbReference type="ARBA" id="ARBA00033323"/>
    </source>
</evidence>
<dbReference type="InterPro" id="IPR002305">
    <property type="entry name" value="aa-tRNA-synth_Ic"/>
</dbReference>
<dbReference type="PANTHER" id="PTHR46264:SF4">
    <property type="entry name" value="TYROSINE--TRNA LIGASE, CYTOPLASMIC"/>
    <property type="match status" value="1"/>
</dbReference>
<dbReference type="Proteomes" id="UP000054477">
    <property type="component" value="Unassembled WGS sequence"/>
</dbReference>
<dbReference type="PANTHER" id="PTHR46264">
    <property type="entry name" value="TYROSINE-TRNA LIGASE"/>
    <property type="match status" value="1"/>
</dbReference>
<sequence>RKIFTFAELYLPRLGYAKRAHLMNTMVPGLAGSGKMSASDPNSKIDFLNFPDIVKKKLRAAFCEEGNVEENGVLAFVGALLIPMSQLRLLHQQSGELEPGLGDRPTPIYHPETVFSVHH</sequence>
<evidence type="ECO:0000256" key="9">
    <source>
        <dbReference type="RuleBase" id="RU363036"/>
    </source>
</evidence>
<accession>A0A0C9X1E5</accession>
<dbReference type="InterPro" id="IPR014729">
    <property type="entry name" value="Rossmann-like_a/b/a_fold"/>
</dbReference>
<reference evidence="11" key="2">
    <citation type="submission" date="2015-01" db="EMBL/GenBank/DDBJ databases">
        <title>Evolutionary Origins and Diversification of the Mycorrhizal Mutualists.</title>
        <authorList>
            <consortium name="DOE Joint Genome Institute"/>
            <consortium name="Mycorrhizal Genomics Consortium"/>
            <person name="Kohler A."/>
            <person name="Kuo A."/>
            <person name="Nagy L.G."/>
            <person name="Floudas D."/>
            <person name="Copeland A."/>
            <person name="Barry K.W."/>
            <person name="Cichocki N."/>
            <person name="Veneault-Fourrey C."/>
            <person name="LaButti K."/>
            <person name="Lindquist E.A."/>
            <person name="Lipzen A."/>
            <person name="Lundell T."/>
            <person name="Morin E."/>
            <person name="Murat C."/>
            <person name="Riley R."/>
            <person name="Ohm R."/>
            <person name="Sun H."/>
            <person name="Tunlid A."/>
            <person name="Henrissat B."/>
            <person name="Grigoriev I.V."/>
            <person name="Hibbett D.S."/>
            <person name="Martin F."/>
        </authorList>
    </citation>
    <scope>NUCLEOTIDE SEQUENCE [LARGE SCALE GENOMIC DNA]</scope>
    <source>
        <strain evidence="11">LaAM-08-1</strain>
    </source>
</reference>
<dbReference type="GO" id="GO:0005737">
    <property type="term" value="C:cytoplasm"/>
    <property type="evidence" value="ECO:0007669"/>
    <property type="project" value="TreeGrafter"/>
</dbReference>
<dbReference type="EC" id="6.1.1.1" evidence="1"/>
<evidence type="ECO:0000313" key="11">
    <source>
        <dbReference type="Proteomes" id="UP000054477"/>
    </source>
</evidence>
<dbReference type="AlphaFoldDB" id="A0A0C9X1E5"/>
<dbReference type="SUPFAM" id="SSF52374">
    <property type="entry name" value="Nucleotidylyl transferase"/>
    <property type="match status" value="1"/>
</dbReference>
<keyword evidence="3 9" id="KW-0547">Nucleotide-binding</keyword>
<comment type="catalytic activity">
    <reaction evidence="8">
        <text>tRNA(Tyr) + L-tyrosine + ATP = L-tyrosyl-tRNA(Tyr) + AMP + diphosphate + H(+)</text>
        <dbReference type="Rhea" id="RHEA:10220"/>
        <dbReference type="Rhea" id="RHEA-COMP:9706"/>
        <dbReference type="Rhea" id="RHEA-COMP:9707"/>
        <dbReference type="ChEBI" id="CHEBI:15378"/>
        <dbReference type="ChEBI" id="CHEBI:30616"/>
        <dbReference type="ChEBI" id="CHEBI:33019"/>
        <dbReference type="ChEBI" id="CHEBI:58315"/>
        <dbReference type="ChEBI" id="CHEBI:78442"/>
        <dbReference type="ChEBI" id="CHEBI:78536"/>
        <dbReference type="ChEBI" id="CHEBI:456215"/>
        <dbReference type="EC" id="6.1.1.1"/>
    </reaction>
</comment>
<keyword evidence="11" id="KW-1185">Reference proteome</keyword>
<evidence type="ECO:0000256" key="1">
    <source>
        <dbReference type="ARBA" id="ARBA00013160"/>
    </source>
</evidence>
<organism evidence="10 11">
    <name type="scientific">Laccaria amethystina LaAM-08-1</name>
    <dbReference type="NCBI Taxonomy" id="1095629"/>
    <lineage>
        <taxon>Eukaryota</taxon>
        <taxon>Fungi</taxon>
        <taxon>Dikarya</taxon>
        <taxon>Basidiomycota</taxon>
        <taxon>Agaricomycotina</taxon>
        <taxon>Agaricomycetes</taxon>
        <taxon>Agaricomycetidae</taxon>
        <taxon>Agaricales</taxon>
        <taxon>Agaricineae</taxon>
        <taxon>Hydnangiaceae</taxon>
        <taxon>Laccaria</taxon>
    </lineage>
</organism>
<evidence type="ECO:0000256" key="6">
    <source>
        <dbReference type="ARBA" id="ARBA00023146"/>
    </source>
</evidence>
<evidence type="ECO:0000256" key="5">
    <source>
        <dbReference type="ARBA" id="ARBA00022917"/>
    </source>
</evidence>
<proteinExistence type="inferred from homology"/>
<dbReference type="InterPro" id="IPR050489">
    <property type="entry name" value="Tyr-tRNA_synthase"/>
</dbReference>
<evidence type="ECO:0000256" key="3">
    <source>
        <dbReference type="ARBA" id="ARBA00022741"/>
    </source>
</evidence>
<feature type="non-terminal residue" evidence="10">
    <location>
        <position position="119"/>
    </location>
</feature>
<dbReference type="OrthoDB" id="197206at2759"/>
<evidence type="ECO:0000256" key="8">
    <source>
        <dbReference type="ARBA" id="ARBA00048248"/>
    </source>
</evidence>
<protein>
    <recommendedName>
        <fullName evidence="1">tyrosine--tRNA ligase</fullName>
        <ecNumber evidence="1">6.1.1.1</ecNumber>
    </recommendedName>
    <alternativeName>
        <fullName evidence="7">Tyrosyl-tRNA synthetase</fullName>
    </alternativeName>
</protein>
<dbReference type="GO" id="GO:0006437">
    <property type="term" value="P:tyrosyl-tRNA aminoacylation"/>
    <property type="evidence" value="ECO:0007669"/>
    <property type="project" value="TreeGrafter"/>
</dbReference>
<dbReference type="Pfam" id="PF00579">
    <property type="entry name" value="tRNA-synt_1b"/>
    <property type="match status" value="1"/>
</dbReference>
<dbReference type="EMBL" id="KN838556">
    <property type="protein sequence ID" value="KIK05915.1"/>
    <property type="molecule type" value="Genomic_DNA"/>
</dbReference>
<name>A0A0C9X1E5_9AGAR</name>
<evidence type="ECO:0000256" key="4">
    <source>
        <dbReference type="ARBA" id="ARBA00022840"/>
    </source>
</evidence>
<keyword evidence="2 9" id="KW-0436">Ligase</keyword>
<keyword evidence="5 9" id="KW-0648">Protein biosynthesis</keyword>
<keyword evidence="6 9" id="KW-0030">Aminoacyl-tRNA synthetase</keyword>
<dbReference type="STRING" id="1095629.A0A0C9X1E5"/>
<reference evidence="10 11" key="1">
    <citation type="submission" date="2014-04" db="EMBL/GenBank/DDBJ databases">
        <authorList>
            <consortium name="DOE Joint Genome Institute"/>
            <person name="Kuo A."/>
            <person name="Kohler A."/>
            <person name="Nagy L.G."/>
            <person name="Floudas D."/>
            <person name="Copeland A."/>
            <person name="Barry K.W."/>
            <person name="Cichocki N."/>
            <person name="Veneault-Fourrey C."/>
            <person name="LaButti K."/>
            <person name="Lindquist E.A."/>
            <person name="Lipzen A."/>
            <person name="Lundell T."/>
            <person name="Morin E."/>
            <person name="Murat C."/>
            <person name="Sun H."/>
            <person name="Tunlid A."/>
            <person name="Henrissat B."/>
            <person name="Grigoriev I.V."/>
            <person name="Hibbett D.S."/>
            <person name="Martin F."/>
            <person name="Nordberg H.P."/>
            <person name="Cantor M.N."/>
            <person name="Hua S.X."/>
        </authorList>
    </citation>
    <scope>NUCLEOTIDE SEQUENCE [LARGE SCALE GENOMIC DNA]</scope>
    <source>
        <strain evidence="10 11">LaAM-08-1</strain>
    </source>
</reference>
<dbReference type="GO" id="GO:0004831">
    <property type="term" value="F:tyrosine-tRNA ligase activity"/>
    <property type="evidence" value="ECO:0007669"/>
    <property type="project" value="UniProtKB-EC"/>
</dbReference>
<comment type="similarity">
    <text evidence="9">Belongs to the class-I aminoacyl-tRNA synthetase family.</text>
</comment>
<dbReference type="GO" id="GO:0005524">
    <property type="term" value="F:ATP binding"/>
    <property type="evidence" value="ECO:0007669"/>
    <property type="project" value="UniProtKB-KW"/>
</dbReference>